<organism evidence="13 14">
    <name type="scientific">Tepidiforma thermophila (strain KCTC 52669 / CGMCC 1.13589 / G233)</name>
    <dbReference type="NCBI Taxonomy" id="2761530"/>
    <lineage>
        <taxon>Bacteria</taxon>
        <taxon>Bacillati</taxon>
        <taxon>Chloroflexota</taxon>
        <taxon>Tepidiformia</taxon>
        <taxon>Tepidiformales</taxon>
        <taxon>Tepidiformaceae</taxon>
        <taxon>Tepidiforma</taxon>
    </lineage>
</organism>
<evidence type="ECO:0000256" key="10">
    <source>
        <dbReference type="ARBA" id="ARBA00057735"/>
    </source>
</evidence>
<evidence type="ECO:0000256" key="6">
    <source>
        <dbReference type="ARBA" id="ARBA00022741"/>
    </source>
</evidence>
<keyword evidence="5 11" id="KW-0545">Nucleotide biosynthesis</keyword>
<dbReference type="Gene3D" id="3.40.50.300">
    <property type="entry name" value="P-loop containing nucleotide triphosphate hydrolases"/>
    <property type="match status" value="1"/>
</dbReference>
<keyword evidence="4 11" id="KW-0808">Transferase</keyword>
<sequence>MSSGARGRFIVFEGGDGSGKSTAAAAVAARLEAAGQRVVLTREPGGTPAGEAIRALLHHRLSPWAELFAFLAARAELVSTVIRPALEGGATVICDRFAPSTFAYQVHARGLDPVVVRTANRAAAGGLEPDLVVYLDIDPAAGLARKAGEGPAVATGQEGLEFHRKVREGYLLQARDDPARWAVIDASLPAERVAELALERVLRALR</sequence>
<dbReference type="PANTHER" id="PTHR10344">
    <property type="entry name" value="THYMIDYLATE KINASE"/>
    <property type="match status" value="1"/>
</dbReference>
<dbReference type="EC" id="2.7.4.9" evidence="2 11"/>
<evidence type="ECO:0000313" key="14">
    <source>
        <dbReference type="Proteomes" id="UP000223071"/>
    </source>
</evidence>
<evidence type="ECO:0000256" key="4">
    <source>
        <dbReference type="ARBA" id="ARBA00022679"/>
    </source>
</evidence>
<comment type="function">
    <text evidence="10 11">Phosphorylation of dTMP to form dTDP in both de novo and salvage pathways of dTTP synthesis.</text>
</comment>
<dbReference type="CDD" id="cd01672">
    <property type="entry name" value="TMPK"/>
    <property type="match status" value="1"/>
</dbReference>
<evidence type="ECO:0000256" key="7">
    <source>
        <dbReference type="ARBA" id="ARBA00022777"/>
    </source>
</evidence>
<dbReference type="NCBIfam" id="TIGR00041">
    <property type="entry name" value="DTMP_kinase"/>
    <property type="match status" value="1"/>
</dbReference>
<dbReference type="GO" id="GO:0006235">
    <property type="term" value="P:dTTP biosynthetic process"/>
    <property type="evidence" value="ECO:0007669"/>
    <property type="project" value="UniProtKB-UniRule"/>
</dbReference>
<evidence type="ECO:0000256" key="8">
    <source>
        <dbReference type="ARBA" id="ARBA00022840"/>
    </source>
</evidence>
<dbReference type="InterPro" id="IPR039430">
    <property type="entry name" value="Thymidylate_kin-like_dom"/>
</dbReference>
<proteinExistence type="inferred from homology"/>
<name>A0A2A9HE93_TEPT2</name>
<evidence type="ECO:0000256" key="3">
    <source>
        <dbReference type="ARBA" id="ARBA00017144"/>
    </source>
</evidence>
<accession>A0A2A9HE93</accession>
<evidence type="ECO:0000256" key="9">
    <source>
        <dbReference type="ARBA" id="ARBA00048743"/>
    </source>
</evidence>
<dbReference type="SUPFAM" id="SSF52540">
    <property type="entry name" value="P-loop containing nucleoside triphosphate hydrolases"/>
    <property type="match status" value="1"/>
</dbReference>
<dbReference type="EMBL" id="PDJQ01000001">
    <property type="protein sequence ID" value="PFG73410.1"/>
    <property type="molecule type" value="Genomic_DNA"/>
</dbReference>
<keyword evidence="14" id="KW-1185">Reference proteome</keyword>
<dbReference type="GO" id="GO:0005524">
    <property type="term" value="F:ATP binding"/>
    <property type="evidence" value="ECO:0007669"/>
    <property type="project" value="UniProtKB-UniRule"/>
</dbReference>
<feature type="binding site" evidence="11">
    <location>
        <begin position="14"/>
        <end position="21"/>
    </location>
    <ligand>
        <name>ATP</name>
        <dbReference type="ChEBI" id="CHEBI:30616"/>
    </ligand>
</feature>
<comment type="catalytic activity">
    <reaction evidence="9 11">
        <text>dTMP + ATP = dTDP + ADP</text>
        <dbReference type="Rhea" id="RHEA:13517"/>
        <dbReference type="ChEBI" id="CHEBI:30616"/>
        <dbReference type="ChEBI" id="CHEBI:58369"/>
        <dbReference type="ChEBI" id="CHEBI:63528"/>
        <dbReference type="ChEBI" id="CHEBI:456216"/>
        <dbReference type="EC" id="2.7.4.9"/>
    </reaction>
</comment>
<dbReference type="PANTHER" id="PTHR10344:SF4">
    <property type="entry name" value="UMP-CMP KINASE 2, MITOCHONDRIAL"/>
    <property type="match status" value="1"/>
</dbReference>
<evidence type="ECO:0000256" key="5">
    <source>
        <dbReference type="ARBA" id="ARBA00022727"/>
    </source>
</evidence>
<comment type="similarity">
    <text evidence="1 11">Belongs to the thymidylate kinase family.</text>
</comment>
<evidence type="ECO:0000259" key="12">
    <source>
        <dbReference type="Pfam" id="PF02223"/>
    </source>
</evidence>
<dbReference type="RefSeq" id="WP_098502869.1">
    <property type="nucleotide sequence ID" value="NZ_PDJQ01000001.1"/>
</dbReference>
<dbReference type="InterPro" id="IPR018094">
    <property type="entry name" value="Thymidylate_kinase"/>
</dbReference>
<dbReference type="InterPro" id="IPR027417">
    <property type="entry name" value="P-loop_NTPase"/>
</dbReference>
<dbReference type="AlphaFoldDB" id="A0A2A9HE93"/>
<evidence type="ECO:0000256" key="11">
    <source>
        <dbReference type="HAMAP-Rule" id="MF_00165"/>
    </source>
</evidence>
<evidence type="ECO:0000256" key="1">
    <source>
        <dbReference type="ARBA" id="ARBA00009776"/>
    </source>
</evidence>
<dbReference type="GO" id="GO:0006233">
    <property type="term" value="P:dTDP biosynthetic process"/>
    <property type="evidence" value="ECO:0007669"/>
    <property type="project" value="InterPro"/>
</dbReference>
<dbReference type="GO" id="GO:0006227">
    <property type="term" value="P:dUDP biosynthetic process"/>
    <property type="evidence" value="ECO:0007669"/>
    <property type="project" value="TreeGrafter"/>
</dbReference>
<gene>
    <name evidence="11" type="primary">tmk</name>
    <name evidence="13" type="ORF">A9A59_0606</name>
</gene>
<keyword evidence="6 11" id="KW-0547">Nucleotide-binding</keyword>
<dbReference type="GO" id="GO:0005829">
    <property type="term" value="C:cytosol"/>
    <property type="evidence" value="ECO:0007669"/>
    <property type="project" value="TreeGrafter"/>
</dbReference>
<protein>
    <recommendedName>
        <fullName evidence="3 11">Thymidylate kinase</fullName>
        <ecNumber evidence="2 11">2.7.4.9</ecNumber>
    </recommendedName>
    <alternativeName>
        <fullName evidence="11">dTMP kinase</fullName>
    </alternativeName>
</protein>
<reference evidence="13 14" key="1">
    <citation type="submission" date="2017-09" db="EMBL/GenBank/DDBJ databases">
        <title>Sequencing the genomes of two abundant thermophiles in Great Basin hot springs: Thermocrinis jamiesonii and novel Chloroflexi Thermoflexus hugenholtzii.</title>
        <authorList>
            <person name="Hedlund B."/>
        </authorList>
    </citation>
    <scope>NUCLEOTIDE SEQUENCE [LARGE SCALE GENOMIC DNA]</scope>
    <source>
        <strain evidence="13 14">G233</strain>
    </source>
</reference>
<dbReference type="Pfam" id="PF02223">
    <property type="entry name" value="Thymidylate_kin"/>
    <property type="match status" value="1"/>
</dbReference>
<dbReference type="FunFam" id="3.40.50.300:FF:000225">
    <property type="entry name" value="Thymidylate kinase"/>
    <property type="match status" value="1"/>
</dbReference>
<dbReference type="Proteomes" id="UP000223071">
    <property type="component" value="Unassembled WGS sequence"/>
</dbReference>
<dbReference type="PROSITE" id="PS01331">
    <property type="entry name" value="THYMIDYLATE_KINASE"/>
    <property type="match status" value="1"/>
</dbReference>
<evidence type="ECO:0000313" key="13">
    <source>
        <dbReference type="EMBL" id="PFG73410.1"/>
    </source>
</evidence>
<keyword evidence="8 11" id="KW-0067">ATP-binding</keyword>
<keyword evidence="7 11" id="KW-0418">Kinase</keyword>
<feature type="domain" description="Thymidylate kinase-like" evidence="12">
    <location>
        <begin position="12"/>
        <end position="195"/>
    </location>
</feature>
<dbReference type="HAMAP" id="MF_00165">
    <property type="entry name" value="Thymidylate_kinase"/>
    <property type="match status" value="1"/>
</dbReference>
<comment type="caution">
    <text evidence="13">The sequence shown here is derived from an EMBL/GenBank/DDBJ whole genome shotgun (WGS) entry which is preliminary data.</text>
</comment>
<dbReference type="GO" id="GO:0004798">
    <property type="term" value="F:dTMP kinase activity"/>
    <property type="evidence" value="ECO:0007669"/>
    <property type="project" value="UniProtKB-UniRule"/>
</dbReference>
<dbReference type="InterPro" id="IPR018095">
    <property type="entry name" value="Thymidylate_kin_CS"/>
</dbReference>
<evidence type="ECO:0000256" key="2">
    <source>
        <dbReference type="ARBA" id="ARBA00012980"/>
    </source>
</evidence>